<evidence type="ECO:0000256" key="3">
    <source>
        <dbReference type="ARBA" id="ARBA00022723"/>
    </source>
</evidence>
<comment type="PTM">
    <text evidence="5">Carbamylation allows a single lysine to coordinate two divalent metal cations.</text>
</comment>
<dbReference type="InterPro" id="IPR050378">
    <property type="entry name" value="Metallo-dep_Hydrolases_sf"/>
</dbReference>
<dbReference type="InterPro" id="IPR011059">
    <property type="entry name" value="Metal-dep_hydrolase_composite"/>
</dbReference>
<comment type="caution">
    <text evidence="7">The sequence shown here is derived from an EMBL/GenBank/DDBJ whole genome shotgun (WGS) entry which is preliminary data.</text>
</comment>
<dbReference type="Gene3D" id="2.30.40.10">
    <property type="entry name" value="Urease, subunit C, domain 1"/>
    <property type="match status" value="1"/>
</dbReference>
<dbReference type="SUPFAM" id="SSF51556">
    <property type="entry name" value="Metallo-dependent hydrolases"/>
    <property type="match status" value="1"/>
</dbReference>
<evidence type="ECO:0000313" key="8">
    <source>
        <dbReference type="Proteomes" id="UP000033618"/>
    </source>
</evidence>
<dbReference type="FunFam" id="3.20.20.140:FF:000174">
    <property type="entry name" value="Dihydropyrimidinase-related protein 2"/>
    <property type="match status" value="1"/>
</dbReference>
<proteinExistence type="inferred from homology"/>
<evidence type="ECO:0000256" key="2">
    <source>
        <dbReference type="ARBA" id="ARBA00008829"/>
    </source>
</evidence>
<reference evidence="7 8" key="1">
    <citation type="submission" date="2015-03" db="EMBL/GenBank/DDBJ databases">
        <title>Draft Genome Sequence of Burkholderia andropogonis type strain ICMP2807, isolated from Sorghum bicolor.</title>
        <authorList>
            <person name="Lopes-Santos L."/>
            <person name="Castro D.B."/>
            <person name="Ottoboni L.M."/>
            <person name="Park D."/>
            <person name="Weirc B.S."/>
            <person name="Destefano S.A."/>
        </authorList>
    </citation>
    <scope>NUCLEOTIDE SEQUENCE [LARGE SCALE GENOMIC DNA]</scope>
    <source>
        <strain evidence="7 8">ICMP2807</strain>
    </source>
</reference>
<dbReference type="EC" id="3.5.2.2" evidence="7"/>
<feature type="modified residue" description="N6-carboxylysine" evidence="5">
    <location>
        <position position="156"/>
    </location>
</feature>
<dbReference type="EMBL" id="LAQU01000005">
    <property type="protein sequence ID" value="KKB64338.1"/>
    <property type="molecule type" value="Genomic_DNA"/>
</dbReference>
<evidence type="ECO:0000256" key="4">
    <source>
        <dbReference type="ARBA" id="ARBA00022801"/>
    </source>
</evidence>
<keyword evidence="4 7" id="KW-0378">Hydrolase</keyword>
<evidence type="ECO:0000256" key="5">
    <source>
        <dbReference type="PIRSR" id="PIRSR611778-50"/>
    </source>
</evidence>
<feature type="domain" description="Amidohydrolase-related" evidence="6">
    <location>
        <begin position="54"/>
        <end position="449"/>
    </location>
</feature>
<comment type="similarity">
    <text evidence="2">Belongs to the metallo-dependent hydrolases superfamily. Hydantoinase/dihydropyrimidinase family.</text>
</comment>
<name>A0A0F5K2L5_9BURK</name>
<evidence type="ECO:0000313" key="7">
    <source>
        <dbReference type="EMBL" id="KKB64338.1"/>
    </source>
</evidence>
<dbReference type="Gene3D" id="3.20.20.140">
    <property type="entry name" value="Metal-dependent hydrolases"/>
    <property type="match status" value="1"/>
</dbReference>
<dbReference type="GO" id="GO:0004157">
    <property type="term" value="F:dihydropyrimidinase activity"/>
    <property type="evidence" value="ECO:0007669"/>
    <property type="project" value="UniProtKB-EC"/>
</dbReference>
<dbReference type="InterPro" id="IPR011778">
    <property type="entry name" value="Hydantoinase/dihydroPyrase"/>
</dbReference>
<evidence type="ECO:0000256" key="1">
    <source>
        <dbReference type="ARBA" id="ARBA00001947"/>
    </source>
</evidence>
<dbReference type="CDD" id="cd01314">
    <property type="entry name" value="D-HYD"/>
    <property type="match status" value="1"/>
</dbReference>
<dbReference type="NCBIfam" id="NF009941">
    <property type="entry name" value="PRK13404.1"/>
    <property type="match status" value="1"/>
</dbReference>
<dbReference type="PANTHER" id="PTHR11647">
    <property type="entry name" value="HYDRANTOINASE/DIHYDROPYRIMIDINASE FAMILY MEMBER"/>
    <property type="match status" value="1"/>
</dbReference>
<gene>
    <name evidence="7" type="ORF">WM40_07250</name>
</gene>
<keyword evidence="3" id="KW-0479">Metal-binding</keyword>
<keyword evidence="8" id="KW-1185">Reference proteome</keyword>
<sequence>MTSKAAFDLVIRHARVATAADVFDTDIGIVDGTITAMGRGLANGTREINAAGRWVLPGGVDAHVHLDQPSSDGSINADDFETGSRSAACGGTTTIIPFAAQQKGRSLREAIDDYHRRAEGKSIIDYAFHLIIADAEAGKLPETLPGLIEEGYTSFKLYMTYDSLKLEDRHILDVLEIARKEKAMTMIHAENADCIAWLTERLLARGSRAPSFHGVSRVPLVEREATHRAISLAEMLDTPVLIVHVSGKQAIEQIRQAQQRGAPIFAETCPQYLFLTADDLEGCEGDLFNGAKCICSPPPRDAANQDEVWQALDSGIFTVFSSDHAPYKYAGEGGKQMHGVDASFDRVPNGIPGVETRLPLLFSEGVMTGRIDIHRFVDVTATGPAKMYGLYPRKGSVAIGCDADLVIWDTFDPMPIRNSALHHAVDYTPYEGRAVRAWPALTLSRGDVVWDRGSGTFSTALGRGQFLKCDRPVAYHRQQRPGRDRLFPWLADIGL</sequence>
<dbReference type="GO" id="GO:0046872">
    <property type="term" value="F:metal ion binding"/>
    <property type="evidence" value="ECO:0007669"/>
    <property type="project" value="UniProtKB-KW"/>
</dbReference>
<organism evidence="7 8">
    <name type="scientific">Robbsia andropogonis</name>
    <dbReference type="NCBI Taxonomy" id="28092"/>
    <lineage>
        <taxon>Bacteria</taxon>
        <taxon>Pseudomonadati</taxon>
        <taxon>Pseudomonadota</taxon>
        <taxon>Betaproteobacteria</taxon>
        <taxon>Burkholderiales</taxon>
        <taxon>Burkholderiaceae</taxon>
        <taxon>Robbsia</taxon>
    </lineage>
</organism>
<dbReference type="STRING" id="28092.WM40_07250"/>
<dbReference type="PANTHER" id="PTHR11647:SF1">
    <property type="entry name" value="COLLAPSIN RESPONSE MEDIATOR PROTEIN"/>
    <property type="match status" value="1"/>
</dbReference>
<dbReference type="PATRIC" id="fig|28092.6.peg.1714"/>
<dbReference type="GO" id="GO:0005829">
    <property type="term" value="C:cytosol"/>
    <property type="evidence" value="ECO:0007669"/>
    <property type="project" value="TreeGrafter"/>
</dbReference>
<protein>
    <submittedName>
        <fullName evidence="7">Dihydropyrimidinase</fullName>
        <ecNumber evidence="7">3.5.2.2</ecNumber>
    </submittedName>
</protein>
<dbReference type="NCBIfam" id="TIGR02033">
    <property type="entry name" value="D-hydantoinase"/>
    <property type="match status" value="1"/>
</dbReference>
<dbReference type="SUPFAM" id="SSF51338">
    <property type="entry name" value="Composite domain of metallo-dependent hydrolases"/>
    <property type="match status" value="2"/>
</dbReference>
<accession>A0A0F5K2L5</accession>
<dbReference type="InterPro" id="IPR006680">
    <property type="entry name" value="Amidohydro-rel"/>
</dbReference>
<comment type="cofactor">
    <cofactor evidence="1">
        <name>Zn(2+)</name>
        <dbReference type="ChEBI" id="CHEBI:29105"/>
    </cofactor>
</comment>
<dbReference type="Pfam" id="PF01979">
    <property type="entry name" value="Amidohydro_1"/>
    <property type="match status" value="1"/>
</dbReference>
<dbReference type="InterPro" id="IPR032466">
    <property type="entry name" value="Metal_Hydrolase"/>
</dbReference>
<evidence type="ECO:0000259" key="6">
    <source>
        <dbReference type="Pfam" id="PF01979"/>
    </source>
</evidence>
<dbReference type="Proteomes" id="UP000033618">
    <property type="component" value="Unassembled WGS sequence"/>
</dbReference>
<dbReference type="AlphaFoldDB" id="A0A0F5K2L5"/>
<dbReference type="OrthoDB" id="5687299at2"/>